<keyword evidence="2" id="KW-1185">Reference proteome</keyword>
<dbReference type="EMBL" id="JBFSHR010000004">
    <property type="protein sequence ID" value="MEX6428569.1"/>
    <property type="molecule type" value="Genomic_DNA"/>
</dbReference>
<organism evidence="1 2">
    <name type="scientific">Ferrimicrobium acidiphilum</name>
    <dbReference type="NCBI Taxonomy" id="121039"/>
    <lineage>
        <taxon>Bacteria</taxon>
        <taxon>Bacillati</taxon>
        <taxon>Actinomycetota</taxon>
        <taxon>Acidimicrobiia</taxon>
        <taxon>Acidimicrobiales</taxon>
        <taxon>Acidimicrobiaceae</taxon>
        <taxon>Ferrimicrobium</taxon>
    </lineage>
</organism>
<dbReference type="PANTHER" id="PTHR43755">
    <property type="match status" value="1"/>
</dbReference>
<protein>
    <submittedName>
        <fullName evidence="1">Sulfide:quinone reductase</fullName>
    </submittedName>
</protein>
<evidence type="ECO:0000313" key="2">
    <source>
        <dbReference type="Proteomes" id="UP001560267"/>
    </source>
</evidence>
<proteinExistence type="predicted"/>
<sequence>RRRLRHRVPMSLITPEPFLGHMGMGGAGTIRQLLEAALEERDIGYRTSAAITQITEDAVETSDAVATPSVCSIIIPPLAGVEAVATSEGLANPKGFIPVDNHYRHLGADSVYAVGVAVALPPVETTAVPVNFPKTGHMTEQMAKIAASDLVARLRGHDEALTSELSARCILDMGDRAAYLAVDPVRPPRNRIPTVSEGRPWLLAKIAFERAYLFSARHGKLIPTGIGW</sequence>
<reference evidence="1 2" key="1">
    <citation type="submission" date="2024-07" db="EMBL/GenBank/DDBJ databases">
        <title>Draft Genome Sequence of Ferrimicrobium acidiphilum Strain YE2023, Isolated from a Pulp of Bioleach Reactor.</title>
        <authorList>
            <person name="Elkina Y.A."/>
            <person name="Bulaeva A.G."/>
            <person name="Beletsky A.V."/>
            <person name="Mardanov A.V."/>
        </authorList>
    </citation>
    <scope>NUCLEOTIDE SEQUENCE [LARGE SCALE GENOMIC DNA]</scope>
    <source>
        <strain evidence="1 2">YE2023</strain>
    </source>
</reference>
<comment type="caution">
    <text evidence="1">The sequence shown here is derived from an EMBL/GenBank/DDBJ whole genome shotgun (WGS) entry which is preliminary data.</text>
</comment>
<evidence type="ECO:0000313" key="1">
    <source>
        <dbReference type="EMBL" id="MEX6428569.1"/>
    </source>
</evidence>
<gene>
    <name evidence="1" type="ORF">AB6A68_01775</name>
</gene>
<dbReference type="PANTHER" id="PTHR43755:SF1">
    <property type="entry name" value="FAD-DEPENDENT PYRIDINE NUCLEOTIDE-DISULPHIDE OXIDOREDUCTASE"/>
    <property type="match status" value="1"/>
</dbReference>
<dbReference type="InterPro" id="IPR052541">
    <property type="entry name" value="SQRD"/>
</dbReference>
<dbReference type="Gene3D" id="3.50.50.100">
    <property type="match status" value="1"/>
</dbReference>
<accession>A0ABV3XZ27</accession>
<feature type="non-terminal residue" evidence="1">
    <location>
        <position position="1"/>
    </location>
</feature>
<name>A0ABV3XZ27_9ACTN</name>
<dbReference type="Proteomes" id="UP001560267">
    <property type="component" value="Unassembled WGS sequence"/>
</dbReference>
<dbReference type="SUPFAM" id="SSF51905">
    <property type="entry name" value="FAD/NAD(P)-binding domain"/>
    <property type="match status" value="1"/>
</dbReference>
<dbReference type="InterPro" id="IPR036188">
    <property type="entry name" value="FAD/NAD-bd_sf"/>
</dbReference>